<feature type="domain" description="Peptidase S53" evidence="18">
    <location>
        <begin position="234"/>
        <end position="591"/>
    </location>
</feature>
<keyword evidence="6 15" id="KW-0645">Protease</keyword>
<dbReference type="PROSITE" id="PS51695">
    <property type="entry name" value="SEDOLISIN"/>
    <property type="match status" value="1"/>
</dbReference>
<gene>
    <name evidence="19" type="ORF">EDB92DRAFT_1802275</name>
</gene>
<dbReference type="CDD" id="cd11377">
    <property type="entry name" value="Pro-peptidase_S53"/>
    <property type="match status" value="1"/>
</dbReference>
<keyword evidence="14" id="KW-0325">Glycoprotein</keyword>
<evidence type="ECO:0000256" key="2">
    <source>
        <dbReference type="ARBA" id="ARBA00002451"/>
    </source>
</evidence>
<dbReference type="GO" id="GO:0046872">
    <property type="term" value="F:metal ion binding"/>
    <property type="evidence" value="ECO:0007669"/>
    <property type="project" value="UniProtKB-UniRule"/>
</dbReference>
<evidence type="ECO:0000256" key="8">
    <source>
        <dbReference type="ARBA" id="ARBA00022729"/>
    </source>
</evidence>
<dbReference type="AlphaFoldDB" id="A0AAD4QAZ4"/>
<dbReference type="InterPro" id="IPR036852">
    <property type="entry name" value="Peptidase_S8/S53_dom_sf"/>
</dbReference>
<evidence type="ECO:0000256" key="14">
    <source>
        <dbReference type="ARBA" id="ARBA00023180"/>
    </source>
</evidence>
<feature type="binding site" evidence="15">
    <location>
        <position position="571"/>
    </location>
    <ligand>
        <name>Ca(2+)</name>
        <dbReference type="ChEBI" id="CHEBI:29108"/>
    </ligand>
</feature>
<dbReference type="Pfam" id="PF09286">
    <property type="entry name" value="Pro-kuma_activ"/>
    <property type="match status" value="1"/>
</dbReference>
<evidence type="ECO:0000256" key="11">
    <source>
        <dbReference type="ARBA" id="ARBA00022837"/>
    </source>
</evidence>
<keyword evidence="8 17" id="KW-0732">Signal</keyword>
<feature type="binding site" evidence="15">
    <location>
        <position position="569"/>
    </location>
    <ligand>
        <name>Ca(2+)</name>
        <dbReference type="ChEBI" id="CHEBI:29108"/>
    </ligand>
</feature>
<sequence length="595" mass="64410">MRHHLISVTSVIAAILLGSLAKPFSPRWHDMRIKHSWNAVPENWESLGNPLSGTTIDLYVALKAHRENALINTLHQVSDPNHPRHCCCSKCRYGKYLSDEQVAELVSPPPRTLEFVNSWLEYHGVPSSSVSMTHGGTTLTLSGVSIMQANALLGASYQLYRHVETNETVVRTVGYALPAALHRLVQTVVPTTCFSTPHTQWQSPRKRSGGATAGLKEPVSGEPVTVLSSRDDDWTTPSFLRSLYKTTEYRPAAADRNALGIFGMQDEYPSPDDLAKFMSVYRSDGTDATFIVVQVNAGKYDPTNPAGESNLDTQYAVAMTYPTQVFFYSVGQGRSGTDDWLASWFRYLRTASNIPRTISISYVVDERFIPVDYATYMCTQFSILSILGVSVLISTGDDGVGKGDCVTNDGSVRFISNFPATCPYVTAVGGTTGHEPEIAAGLSGGGFSNVFKRPDYQEQAVTEFLQHLGHQYQGKYNATSRGIPDISAQALNLPVFIKGQKVIAYGTSASAPIVAGVISLLNDYLISRGKATLGFLNPWLYGTGMSGLTDITSGSNPGCNTDGFSAIEGWDPVTGLGTPDFQRLLAILPGRGGAG</sequence>
<evidence type="ECO:0000256" key="3">
    <source>
        <dbReference type="ARBA" id="ARBA00004239"/>
    </source>
</evidence>
<evidence type="ECO:0000256" key="5">
    <source>
        <dbReference type="ARBA" id="ARBA00022525"/>
    </source>
</evidence>
<keyword evidence="12" id="KW-0843">Virulence</keyword>
<evidence type="ECO:0000256" key="17">
    <source>
        <dbReference type="SAM" id="SignalP"/>
    </source>
</evidence>
<keyword evidence="20" id="KW-1185">Reference proteome</keyword>
<dbReference type="Gene3D" id="3.40.50.200">
    <property type="entry name" value="Peptidase S8/S53 domain"/>
    <property type="match status" value="1"/>
</dbReference>
<dbReference type="GO" id="GO:0006508">
    <property type="term" value="P:proteolysis"/>
    <property type="evidence" value="ECO:0007669"/>
    <property type="project" value="UniProtKB-KW"/>
</dbReference>
<dbReference type="SUPFAM" id="SSF52743">
    <property type="entry name" value="Subtilisin-like"/>
    <property type="match status" value="1"/>
</dbReference>
<dbReference type="PROSITE" id="PS00138">
    <property type="entry name" value="SUBTILASE_SER"/>
    <property type="match status" value="1"/>
</dbReference>
<reference evidence="19" key="1">
    <citation type="submission" date="2022-01" db="EMBL/GenBank/DDBJ databases">
        <title>Comparative genomics reveals a dynamic genome evolution in the ectomycorrhizal milk-cap (Lactarius) mushrooms.</title>
        <authorList>
            <consortium name="DOE Joint Genome Institute"/>
            <person name="Lebreton A."/>
            <person name="Tang N."/>
            <person name="Kuo A."/>
            <person name="LaButti K."/>
            <person name="Drula E."/>
            <person name="Barry K."/>
            <person name="Clum A."/>
            <person name="Lipzen A."/>
            <person name="Mousain D."/>
            <person name="Ng V."/>
            <person name="Wang R."/>
            <person name="Wang X."/>
            <person name="Dai Y."/>
            <person name="Henrissat B."/>
            <person name="Grigoriev I.V."/>
            <person name="Guerin-Laguette A."/>
            <person name="Yu F."/>
            <person name="Martin F.M."/>
        </authorList>
    </citation>
    <scope>NUCLEOTIDE SEQUENCE</scope>
    <source>
        <strain evidence="19">QP</strain>
    </source>
</reference>
<evidence type="ECO:0000256" key="4">
    <source>
        <dbReference type="ARBA" id="ARBA00012462"/>
    </source>
</evidence>
<keyword evidence="5" id="KW-0964">Secreted</keyword>
<comment type="catalytic activity">
    <reaction evidence="1">
        <text>Release of an N-terminal tripeptide from a polypeptide.</text>
        <dbReference type="EC" id="3.4.14.10"/>
    </reaction>
</comment>
<comment type="caution">
    <text evidence="19">The sequence shown here is derived from an EMBL/GenBank/DDBJ whole genome shotgun (WGS) entry which is preliminary data.</text>
</comment>
<keyword evidence="13" id="KW-0865">Zymogen</keyword>
<dbReference type="PANTHER" id="PTHR14218:SF15">
    <property type="entry name" value="TRIPEPTIDYL-PEPTIDASE 1"/>
    <property type="match status" value="1"/>
</dbReference>
<dbReference type="Proteomes" id="UP001201163">
    <property type="component" value="Unassembled WGS sequence"/>
</dbReference>
<evidence type="ECO:0000256" key="15">
    <source>
        <dbReference type="PROSITE-ProRule" id="PRU01032"/>
    </source>
</evidence>
<accession>A0AAD4QAZ4</accession>
<keyword evidence="9 15" id="KW-0378">Hydrolase</keyword>
<feature type="region of interest" description="Disordered" evidence="16">
    <location>
        <begin position="196"/>
        <end position="229"/>
    </location>
</feature>
<dbReference type="SMART" id="SM00944">
    <property type="entry name" value="Pro-kuma_activ"/>
    <property type="match status" value="1"/>
</dbReference>
<protein>
    <recommendedName>
        <fullName evidence="4">tripeptidyl-peptidase II</fullName>
        <ecNumber evidence="4">3.4.14.10</ecNumber>
    </recommendedName>
</protein>
<proteinExistence type="predicted"/>
<evidence type="ECO:0000256" key="10">
    <source>
        <dbReference type="ARBA" id="ARBA00022825"/>
    </source>
</evidence>
<evidence type="ECO:0000256" key="1">
    <source>
        <dbReference type="ARBA" id="ARBA00001910"/>
    </source>
</evidence>
<feature type="active site" description="Charge relay system" evidence="15">
    <location>
        <position position="312"/>
    </location>
</feature>
<evidence type="ECO:0000256" key="9">
    <source>
        <dbReference type="ARBA" id="ARBA00022801"/>
    </source>
</evidence>
<evidence type="ECO:0000313" key="19">
    <source>
        <dbReference type="EMBL" id="KAH8985812.1"/>
    </source>
</evidence>
<evidence type="ECO:0000256" key="12">
    <source>
        <dbReference type="ARBA" id="ARBA00023026"/>
    </source>
</evidence>
<dbReference type="GO" id="GO:0004252">
    <property type="term" value="F:serine-type endopeptidase activity"/>
    <property type="evidence" value="ECO:0007669"/>
    <property type="project" value="UniProtKB-UniRule"/>
</dbReference>
<feature type="active site" description="Charge relay system" evidence="15">
    <location>
        <position position="508"/>
    </location>
</feature>
<comment type="subcellular location">
    <subcellularLocation>
        <location evidence="3">Secreted</location>
        <location evidence="3">Extracellular space</location>
    </subcellularLocation>
</comment>
<dbReference type="CDD" id="cd04056">
    <property type="entry name" value="Peptidases_S53"/>
    <property type="match status" value="1"/>
</dbReference>
<keyword evidence="10 15" id="KW-0720">Serine protease</keyword>
<feature type="active site" description="Charge relay system" evidence="15">
    <location>
        <position position="308"/>
    </location>
</feature>
<dbReference type="EC" id="3.4.14.10" evidence="4"/>
<dbReference type="GO" id="GO:0008240">
    <property type="term" value="F:tripeptidyl-peptidase activity"/>
    <property type="evidence" value="ECO:0007669"/>
    <property type="project" value="UniProtKB-EC"/>
</dbReference>
<feature type="signal peptide" evidence="17">
    <location>
        <begin position="1"/>
        <end position="21"/>
    </location>
</feature>
<name>A0AAD4QAZ4_9AGAM</name>
<evidence type="ECO:0000256" key="7">
    <source>
        <dbReference type="ARBA" id="ARBA00022723"/>
    </source>
</evidence>
<evidence type="ECO:0000256" key="6">
    <source>
        <dbReference type="ARBA" id="ARBA00022670"/>
    </source>
</evidence>
<dbReference type="FunFam" id="3.40.50.200:FF:000015">
    <property type="entry name" value="Tripeptidyl peptidase A"/>
    <property type="match status" value="1"/>
</dbReference>
<dbReference type="PANTHER" id="PTHR14218">
    <property type="entry name" value="PROTEASE S8 TRIPEPTIDYL PEPTIDASE I CLN2"/>
    <property type="match status" value="1"/>
</dbReference>
<dbReference type="InterPro" id="IPR050819">
    <property type="entry name" value="Tripeptidyl-peptidase_I"/>
</dbReference>
<keyword evidence="11 15" id="KW-0106">Calcium</keyword>
<evidence type="ECO:0000256" key="13">
    <source>
        <dbReference type="ARBA" id="ARBA00023145"/>
    </source>
</evidence>
<dbReference type="GO" id="GO:0005576">
    <property type="term" value="C:extracellular region"/>
    <property type="evidence" value="ECO:0007669"/>
    <property type="project" value="UniProtKB-SubCell"/>
</dbReference>
<dbReference type="InterPro" id="IPR023828">
    <property type="entry name" value="Peptidase_S8_Ser-AS"/>
</dbReference>
<organism evidence="19 20">
    <name type="scientific">Lactarius akahatsu</name>
    <dbReference type="NCBI Taxonomy" id="416441"/>
    <lineage>
        <taxon>Eukaryota</taxon>
        <taxon>Fungi</taxon>
        <taxon>Dikarya</taxon>
        <taxon>Basidiomycota</taxon>
        <taxon>Agaricomycotina</taxon>
        <taxon>Agaricomycetes</taxon>
        <taxon>Russulales</taxon>
        <taxon>Russulaceae</taxon>
        <taxon>Lactarius</taxon>
    </lineage>
</organism>
<evidence type="ECO:0000256" key="16">
    <source>
        <dbReference type="SAM" id="MobiDB-lite"/>
    </source>
</evidence>
<dbReference type="InterPro" id="IPR030400">
    <property type="entry name" value="Sedolisin_dom"/>
</dbReference>
<feature type="binding site" evidence="15">
    <location>
        <position position="551"/>
    </location>
    <ligand>
        <name>Ca(2+)</name>
        <dbReference type="ChEBI" id="CHEBI:29108"/>
    </ligand>
</feature>
<dbReference type="SUPFAM" id="SSF54897">
    <property type="entry name" value="Protease propeptides/inhibitors"/>
    <property type="match status" value="1"/>
</dbReference>
<feature type="binding site" evidence="15">
    <location>
        <position position="550"/>
    </location>
    <ligand>
        <name>Ca(2+)</name>
        <dbReference type="ChEBI" id="CHEBI:29108"/>
    </ligand>
</feature>
<keyword evidence="7 15" id="KW-0479">Metal-binding</keyword>
<comment type="function">
    <text evidence="2">Secreted tripeptidyl-peptidase which degrades proteins at acidic pHs and is involved in virulence.</text>
</comment>
<comment type="cofactor">
    <cofactor evidence="15">
        <name>Ca(2+)</name>
        <dbReference type="ChEBI" id="CHEBI:29108"/>
    </cofactor>
    <text evidence="15">Binds 1 Ca(2+) ion per subunit.</text>
</comment>
<feature type="chain" id="PRO_5042098419" description="tripeptidyl-peptidase II" evidence="17">
    <location>
        <begin position="22"/>
        <end position="595"/>
    </location>
</feature>
<dbReference type="InterPro" id="IPR015366">
    <property type="entry name" value="S53_propep"/>
</dbReference>
<evidence type="ECO:0000259" key="18">
    <source>
        <dbReference type="PROSITE" id="PS51695"/>
    </source>
</evidence>
<dbReference type="EMBL" id="JAKELL010000060">
    <property type="protein sequence ID" value="KAH8985812.1"/>
    <property type="molecule type" value="Genomic_DNA"/>
</dbReference>
<evidence type="ECO:0000313" key="20">
    <source>
        <dbReference type="Proteomes" id="UP001201163"/>
    </source>
</evidence>